<dbReference type="InterPro" id="IPR013078">
    <property type="entry name" value="His_Pase_superF_clade-1"/>
</dbReference>
<dbReference type="GO" id="GO:0005737">
    <property type="term" value="C:cytoplasm"/>
    <property type="evidence" value="ECO:0007669"/>
    <property type="project" value="TreeGrafter"/>
</dbReference>
<dbReference type="Pfam" id="PF00300">
    <property type="entry name" value="His_Phos_1"/>
    <property type="match status" value="1"/>
</dbReference>
<dbReference type="CDD" id="cd07067">
    <property type="entry name" value="HP_PGM_like"/>
    <property type="match status" value="1"/>
</dbReference>
<dbReference type="RefSeq" id="WP_154715661.1">
    <property type="nucleotide sequence ID" value="NZ_LT837803.1"/>
</dbReference>
<dbReference type="GO" id="GO:0016791">
    <property type="term" value="F:phosphatase activity"/>
    <property type="evidence" value="ECO:0007669"/>
    <property type="project" value="TreeGrafter"/>
</dbReference>
<protein>
    <submittedName>
        <fullName evidence="1">7 alpha-ribazole-5'-phosphate phosphatase</fullName>
    </submittedName>
</protein>
<dbReference type="InterPro" id="IPR029033">
    <property type="entry name" value="His_PPase_superfam"/>
</dbReference>
<dbReference type="PANTHER" id="PTHR48100">
    <property type="entry name" value="BROAD-SPECIFICITY PHOSPHATASE YOR283W-RELATED"/>
    <property type="match status" value="1"/>
</dbReference>
<organism evidence="1 2">
    <name type="scientific">Sterolibacterium denitrificans</name>
    <dbReference type="NCBI Taxonomy" id="157592"/>
    <lineage>
        <taxon>Bacteria</taxon>
        <taxon>Pseudomonadati</taxon>
        <taxon>Pseudomonadota</taxon>
        <taxon>Betaproteobacteria</taxon>
        <taxon>Nitrosomonadales</taxon>
        <taxon>Sterolibacteriaceae</taxon>
        <taxon>Sterolibacterium</taxon>
    </lineage>
</organism>
<evidence type="ECO:0000313" key="1">
    <source>
        <dbReference type="EMBL" id="SMB21066.1"/>
    </source>
</evidence>
<keyword evidence="2" id="KW-1185">Reference proteome</keyword>
<dbReference type="AlphaFoldDB" id="A0A7Z7HP36"/>
<dbReference type="PANTHER" id="PTHR48100:SF1">
    <property type="entry name" value="HISTIDINE PHOSPHATASE FAMILY PROTEIN-RELATED"/>
    <property type="match status" value="1"/>
</dbReference>
<dbReference type="EMBL" id="LT837803">
    <property type="protein sequence ID" value="SMB21066.1"/>
    <property type="molecule type" value="Genomic_DNA"/>
</dbReference>
<dbReference type="PIRSF" id="PIRSF000709">
    <property type="entry name" value="6PFK_2-Ptase"/>
    <property type="match status" value="1"/>
</dbReference>
<sequence length="210" mass="22957">MNIGLLRHGATCETSDGVLRGRGDDALSPEGWRQLRRAATTTAQPHRWRRIVSSPLRRCADFAHELAAQWALPLSIDARLSELDFGAWEGRHFNDLLAEPDSAAALQGFWEDPWRHPPPQGETLLAFEARVLAAWNELSAVCAAEAEAETSATLVITHGGVIRLLLCAMRGLPRTELLKLDVAHASLHLLPSQALRPLSRPGDVSMPAST</sequence>
<name>A0A7Z7HP36_9PROT</name>
<dbReference type="Proteomes" id="UP000242886">
    <property type="component" value="Chromosome SDENCHOL"/>
</dbReference>
<dbReference type="SUPFAM" id="SSF53254">
    <property type="entry name" value="Phosphoglycerate mutase-like"/>
    <property type="match status" value="1"/>
</dbReference>
<proteinExistence type="predicted"/>
<dbReference type="InterPro" id="IPR050275">
    <property type="entry name" value="PGM_Phosphatase"/>
</dbReference>
<gene>
    <name evidence="1" type="ORF">SDENCHOL_10080</name>
</gene>
<evidence type="ECO:0000313" key="2">
    <source>
        <dbReference type="Proteomes" id="UP000242886"/>
    </source>
</evidence>
<accession>A0A7Z7HP36</accession>
<dbReference type="Gene3D" id="3.40.50.1240">
    <property type="entry name" value="Phosphoglycerate mutase-like"/>
    <property type="match status" value="1"/>
</dbReference>
<reference evidence="1" key="1">
    <citation type="submission" date="2017-03" db="EMBL/GenBank/DDBJ databases">
        <authorList>
            <consortium name="AG Boll"/>
        </authorList>
    </citation>
    <scope>NUCLEOTIDE SEQUENCE [LARGE SCALE GENOMIC DNA]</scope>
    <source>
        <strain evidence="1">Chol</strain>
    </source>
</reference>
<dbReference type="SMART" id="SM00855">
    <property type="entry name" value="PGAM"/>
    <property type="match status" value="1"/>
</dbReference>